<organism evidence="1 2">
    <name type="scientific">Paenibacillus phytorum</name>
    <dbReference type="NCBI Taxonomy" id="2654977"/>
    <lineage>
        <taxon>Bacteria</taxon>
        <taxon>Bacillati</taxon>
        <taxon>Bacillota</taxon>
        <taxon>Bacilli</taxon>
        <taxon>Bacillales</taxon>
        <taxon>Paenibacillaceae</taxon>
        <taxon>Paenibacillus</taxon>
    </lineage>
</organism>
<dbReference type="Proteomes" id="UP000616779">
    <property type="component" value="Unassembled WGS sequence"/>
</dbReference>
<reference evidence="1 2" key="1">
    <citation type="submission" date="2019-10" db="EMBL/GenBank/DDBJ databases">
        <title>Description of Paenibacillus terrestris sp. nov.</title>
        <authorList>
            <person name="Carlier A."/>
            <person name="Qi S."/>
        </authorList>
    </citation>
    <scope>NUCLEOTIDE SEQUENCE [LARGE SCALE GENOMIC DNA]</scope>
    <source>
        <strain evidence="1 2">LMG 31458</strain>
    </source>
</reference>
<evidence type="ECO:0000313" key="1">
    <source>
        <dbReference type="EMBL" id="NOU74273.1"/>
    </source>
</evidence>
<accession>A0ABX1Y2N8</accession>
<keyword evidence="2" id="KW-1185">Reference proteome</keyword>
<gene>
    <name evidence="1" type="ORF">GC098_23235</name>
</gene>
<proteinExistence type="predicted"/>
<name>A0ABX1Y2N8_9BACL</name>
<evidence type="ECO:0000313" key="2">
    <source>
        <dbReference type="Proteomes" id="UP000616779"/>
    </source>
</evidence>
<protein>
    <submittedName>
        <fullName evidence="1">Uncharacterized protein</fullName>
    </submittedName>
</protein>
<comment type="caution">
    <text evidence="1">The sequence shown here is derived from an EMBL/GenBank/DDBJ whole genome shotgun (WGS) entry which is preliminary data.</text>
</comment>
<dbReference type="EMBL" id="WHOA01000162">
    <property type="protein sequence ID" value="NOU74273.1"/>
    <property type="molecule type" value="Genomic_DNA"/>
</dbReference>
<sequence>MGWSWEENSVLNNYSPDTPCQNIFQAVCDEIGSYYSSKGFQYARSRPKITYKDQEIKLEISFWSSARNIPGDYILLEIIPSFYSIQLIRNEKVKKQKSKSNGYILGHPAIFVHALSDRNSGTVKIKQIFGEELERFERSDLDAVLKLNNACNVYGLTIEQFEKILDFIDTQIISYLDVLKNYDKLIQFIENSNKERCYYLNNSNIQEYIEITFPTMKDQIIELLNKQFI</sequence>
<dbReference type="RefSeq" id="WP_171645681.1">
    <property type="nucleotide sequence ID" value="NZ_WHOA01000162.1"/>
</dbReference>